<gene>
    <name evidence="1" type="ORF">HLB23_14075</name>
</gene>
<accession>A0A849C0J3</accession>
<protein>
    <submittedName>
        <fullName evidence="1">Uncharacterized protein</fullName>
    </submittedName>
</protein>
<evidence type="ECO:0000313" key="1">
    <source>
        <dbReference type="EMBL" id="NNH70976.1"/>
    </source>
</evidence>
<reference evidence="1 2" key="1">
    <citation type="submission" date="2020-05" db="EMBL/GenBank/DDBJ databases">
        <title>MicrobeNet Type strains.</title>
        <authorList>
            <person name="Nicholson A.C."/>
        </authorList>
    </citation>
    <scope>NUCLEOTIDE SEQUENCE [LARGE SCALE GENOMIC DNA]</scope>
    <source>
        <strain evidence="1 2">JCM 3224</strain>
    </source>
</reference>
<proteinExistence type="predicted"/>
<dbReference type="EMBL" id="JABELX010000004">
    <property type="protein sequence ID" value="NNH70976.1"/>
    <property type="molecule type" value="Genomic_DNA"/>
</dbReference>
<comment type="caution">
    <text evidence="1">The sequence shown here is derived from an EMBL/GenBank/DDBJ whole genome shotgun (WGS) entry which is preliminary data.</text>
</comment>
<dbReference type="Proteomes" id="UP000586827">
    <property type="component" value="Unassembled WGS sequence"/>
</dbReference>
<dbReference type="RefSeq" id="WP_067523179.1">
    <property type="nucleotide sequence ID" value="NZ_JABELX010000004.1"/>
</dbReference>
<keyword evidence="2" id="KW-1185">Reference proteome</keyword>
<evidence type="ECO:0000313" key="2">
    <source>
        <dbReference type="Proteomes" id="UP000586827"/>
    </source>
</evidence>
<sequence>MFVESSRIRFPDTKIAEGRTLLDGLLLGALVGAGVDLPLVSVIRLLTDSVIALHFVEPHIHQEREAGIAGDFAAGAALVLLLTSRELLPQLAFAVARAYAGHAGGKSEGSTVIYTRASLEEVALALAPLTGQPHPLAAAT</sequence>
<dbReference type="AlphaFoldDB" id="A0A849C0J3"/>
<name>A0A849C0J3_9NOCA</name>
<organism evidence="1 2">
    <name type="scientific">Nocardia uniformis</name>
    <dbReference type="NCBI Taxonomy" id="53432"/>
    <lineage>
        <taxon>Bacteria</taxon>
        <taxon>Bacillati</taxon>
        <taxon>Actinomycetota</taxon>
        <taxon>Actinomycetes</taxon>
        <taxon>Mycobacteriales</taxon>
        <taxon>Nocardiaceae</taxon>
        <taxon>Nocardia</taxon>
    </lineage>
</organism>